<comment type="caution">
    <text evidence="1">The sequence shown here is derived from an EMBL/GenBank/DDBJ whole genome shotgun (WGS) entry which is preliminary data.</text>
</comment>
<evidence type="ECO:0000313" key="2">
    <source>
        <dbReference type="Proteomes" id="UP000248021"/>
    </source>
</evidence>
<proteinExistence type="predicted"/>
<dbReference type="Proteomes" id="UP000248021">
    <property type="component" value="Unassembled WGS sequence"/>
</dbReference>
<dbReference type="AlphaFoldDB" id="A0A2V3UHC4"/>
<name>A0A2V3UHC4_9HYPH</name>
<keyword evidence="2" id="KW-1185">Reference proteome</keyword>
<organism evidence="1 2">
    <name type="scientific">Chelatococcus asaccharovorans</name>
    <dbReference type="NCBI Taxonomy" id="28210"/>
    <lineage>
        <taxon>Bacteria</taxon>
        <taxon>Pseudomonadati</taxon>
        <taxon>Pseudomonadota</taxon>
        <taxon>Alphaproteobacteria</taxon>
        <taxon>Hyphomicrobiales</taxon>
        <taxon>Chelatococcaceae</taxon>
        <taxon>Chelatococcus</taxon>
    </lineage>
</organism>
<protein>
    <submittedName>
        <fullName evidence="1">Uncharacterized protein</fullName>
    </submittedName>
</protein>
<dbReference type="EMBL" id="QJJK01000001">
    <property type="protein sequence ID" value="PXW64762.1"/>
    <property type="molecule type" value="Genomic_DNA"/>
</dbReference>
<gene>
    <name evidence="1" type="ORF">C7450_101521</name>
</gene>
<sequence>MIGLNGQLQPVMTEQSDEARALERVIAGLETVERIETM</sequence>
<reference evidence="1 2" key="1">
    <citation type="submission" date="2018-05" db="EMBL/GenBank/DDBJ databases">
        <title>Genomic Encyclopedia of Type Strains, Phase IV (KMG-IV): sequencing the most valuable type-strain genomes for metagenomic binning, comparative biology and taxonomic classification.</title>
        <authorList>
            <person name="Goeker M."/>
        </authorList>
    </citation>
    <scope>NUCLEOTIDE SEQUENCE [LARGE SCALE GENOMIC DNA]</scope>
    <source>
        <strain evidence="1 2">DSM 6462</strain>
    </source>
</reference>
<accession>A0A2V3UHC4</accession>
<evidence type="ECO:0000313" key="1">
    <source>
        <dbReference type="EMBL" id="PXW64762.1"/>
    </source>
</evidence>